<evidence type="ECO:0000256" key="3">
    <source>
        <dbReference type="ARBA" id="ARBA00023014"/>
    </source>
</evidence>
<dbReference type="AlphaFoldDB" id="A0A3N1URF0"/>
<evidence type="ECO:0000313" key="5">
    <source>
        <dbReference type="EMBL" id="ROQ92308.1"/>
    </source>
</evidence>
<evidence type="ECO:0000256" key="1">
    <source>
        <dbReference type="ARBA" id="ARBA00022723"/>
    </source>
</evidence>
<dbReference type="PROSITE" id="PS51379">
    <property type="entry name" value="4FE4S_FER_2"/>
    <property type="match status" value="1"/>
</dbReference>
<comment type="caution">
    <text evidence="5">The sequence shown here is derived from an EMBL/GenBank/DDBJ whole genome shotgun (WGS) entry which is preliminary data.</text>
</comment>
<protein>
    <submittedName>
        <fullName evidence="5">Heterodisulfide reductase subunit C</fullName>
    </submittedName>
</protein>
<proteinExistence type="predicted"/>
<evidence type="ECO:0000259" key="4">
    <source>
        <dbReference type="PROSITE" id="PS51379"/>
    </source>
</evidence>
<keyword evidence="1" id="KW-0479">Metal-binding</keyword>
<accession>A0A3N1URF0</accession>
<feature type="domain" description="4Fe-4S ferredoxin-type" evidence="4">
    <location>
        <begin position="27"/>
        <end position="57"/>
    </location>
</feature>
<evidence type="ECO:0000256" key="2">
    <source>
        <dbReference type="ARBA" id="ARBA00023004"/>
    </source>
</evidence>
<dbReference type="SUPFAM" id="SSF46548">
    <property type="entry name" value="alpha-helical ferredoxin"/>
    <property type="match status" value="1"/>
</dbReference>
<sequence length="165" mass="17992">MEASDGKKAVTVELLTGDAGFAEEVMAAPGGETLSLCYQCGTCTGCCPVSAVDEEFSPARIIQWIRLGLRPHVLASSKIWLCLRCHRCSFYCPQGVRFADINAALAYMAVRDGFVSEVKADRLRALEGRLAAVRCALIERALNIPDGETIDMDAWLQDVLRDLHG</sequence>
<dbReference type="PROSITE" id="PS00198">
    <property type="entry name" value="4FE4S_FER_1"/>
    <property type="match status" value="1"/>
</dbReference>
<dbReference type="RefSeq" id="WP_123290469.1">
    <property type="nucleotide sequence ID" value="NZ_RJVA01000012.1"/>
</dbReference>
<dbReference type="PANTHER" id="PTHR43255:SF2">
    <property type="entry name" value="HETERODISULFIDE REDUCTASE RELATED PROTEIN"/>
    <property type="match status" value="1"/>
</dbReference>
<dbReference type="InterPro" id="IPR017900">
    <property type="entry name" value="4Fe4S_Fe_S_CS"/>
</dbReference>
<dbReference type="InterPro" id="IPR009051">
    <property type="entry name" value="Helical_ferredxn"/>
</dbReference>
<dbReference type="OrthoDB" id="9794954at2"/>
<dbReference type="InterPro" id="IPR051460">
    <property type="entry name" value="HdrC_iron-sulfur_subunit"/>
</dbReference>
<dbReference type="InterPro" id="IPR017896">
    <property type="entry name" value="4Fe4S_Fe-S-bd"/>
</dbReference>
<dbReference type="Pfam" id="PF13183">
    <property type="entry name" value="Fer4_8"/>
    <property type="match status" value="1"/>
</dbReference>
<evidence type="ECO:0000313" key="6">
    <source>
        <dbReference type="Proteomes" id="UP000276223"/>
    </source>
</evidence>
<keyword evidence="6" id="KW-1185">Reference proteome</keyword>
<keyword evidence="2" id="KW-0408">Iron</keyword>
<dbReference type="Proteomes" id="UP000276223">
    <property type="component" value="Unassembled WGS sequence"/>
</dbReference>
<keyword evidence="3" id="KW-0411">Iron-sulfur</keyword>
<organism evidence="5 6">
    <name type="scientific">Desulfosoma caldarium</name>
    <dbReference type="NCBI Taxonomy" id="610254"/>
    <lineage>
        <taxon>Bacteria</taxon>
        <taxon>Pseudomonadati</taxon>
        <taxon>Thermodesulfobacteriota</taxon>
        <taxon>Syntrophobacteria</taxon>
        <taxon>Syntrophobacterales</taxon>
        <taxon>Syntrophobacteraceae</taxon>
        <taxon>Desulfosoma</taxon>
    </lineage>
</organism>
<gene>
    <name evidence="5" type="ORF">EDC27_2012</name>
</gene>
<dbReference type="EMBL" id="RJVA01000012">
    <property type="protein sequence ID" value="ROQ92308.1"/>
    <property type="molecule type" value="Genomic_DNA"/>
</dbReference>
<dbReference type="PANTHER" id="PTHR43255">
    <property type="entry name" value="IRON-SULFUR-BINDING OXIDOREDUCTASE FADF-RELATED-RELATED"/>
    <property type="match status" value="1"/>
</dbReference>
<dbReference type="Gene3D" id="1.10.1060.10">
    <property type="entry name" value="Alpha-helical ferredoxin"/>
    <property type="match status" value="1"/>
</dbReference>
<dbReference type="GO" id="GO:0051536">
    <property type="term" value="F:iron-sulfur cluster binding"/>
    <property type="evidence" value="ECO:0007669"/>
    <property type="project" value="UniProtKB-KW"/>
</dbReference>
<reference evidence="5 6" key="1">
    <citation type="submission" date="2018-11" db="EMBL/GenBank/DDBJ databases">
        <title>Genomic Encyclopedia of Type Strains, Phase IV (KMG-IV): sequencing the most valuable type-strain genomes for metagenomic binning, comparative biology and taxonomic classification.</title>
        <authorList>
            <person name="Goeker M."/>
        </authorList>
    </citation>
    <scope>NUCLEOTIDE SEQUENCE [LARGE SCALE GENOMIC DNA]</scope>
    <source>
        <strain evidence="5 6">DSM 22027</strain>
    </source>
</reference>
<dbReference type="GO" id="GO:0046872">
    <property type="term" value="F:metal ion binding"/>
    <property type="evidence" value="ECO:0007669"/>
    <property type="project" value="UniProtKB-KW"/>
</dbReference>
<name>A0A3N1URF0_9BACT</name>
<dbReference type="GO" id="GO:0005886">
    <property type="term" value="C:plasma membrane"/>
    <property type="evidence" value="ECO:0007669"/>
    <property type="project" value="TreeGrafter"/>
</dbReference>